<protein>
    <recommendedName>
        <fullName evidence="1">RNase H type-1 domain-containing protein</fullName>
    </recommendedName>
</protein>
<name>A0AAE1TDK9_9FABA</name>
<dbReference type="InterPro" id="IPR053151">
    <property type="entry name" value="RNase_H-like"/>
</dbReference>
<dbReference type="Gene3D" id="3.30.420.10">
    <property type="entry name" value="Ribonuclease H-like superfamily/Ribonuclease H"/>
    <property type="match status" value="1"/>
</dbReference>
<organism evidence="2 3">
    <name type="scientific">Acacia crassicarpa</name>
    <name type="common">northern wattle</name>
    <dbReference type="NCBI Taxonomy" id="499986"/>
    <lineage>
        <taxon>Eukaryota</taxon>
        <taxon>Viridiplantae</taxon>
        <taxon>Streptophyta</taxon>
        <taxon>Embryophyta</taxon>
        <taxon>Tracheophyta</taxon>
        <taxon>Spermatophyta</taxon>
        <taxon>Magnoliopsida</taxon>
        <taxon>eudicotyledons</taxon>
        <taxon>Gunneridae</taxon>
        <taxon>Pentapetalae</taxon>
        <taxon>rosids</taxon>
        <taxon>fabids</taxon>
        <taxon>Fabales</taxon>
        <taxon>Fabaceae</taxon>
        <taxon>Caesalpinioideae</taxon>
        <taxon>mimosoid clade</taxon>
        <taxon>Acacieae</taxon>
        <taxon>Acacia</taxon>
    </lineage>
</organism>
<feature type="domain" description="RNase H type-1" evidence="1">
    <location>
        <begin position="16"/>
        <end position="81"/>
    </location>
</feature>
<sequence>MEDQNWNREGFIKLEVDGSVMNNGRSGGGGVMWGPGLIWIQGFMCKLTTIPSAIAEMLGILHGLNLCWTNGYSKIELVSACIEALIWFMRSCDEQHPYRD</sequence>
<dbReference type="GO" id="GO:0004523">
    <property type="term" value="F:RNA-DNA hybrid ribonuclease activity"/>
    <property type="evidence" value="ECO:0007669"/>
    <property type="project" value="InterPro"/>
</dbReference>
<proteinExistence type="predicted"/>
<keyword evidence="3" id="KW-1185">Reference proteome</keyword>
<gene>
    <name evidence="2" type="ORF">QN277_011565</name>
</gene>
<dbReference type="InterPro" id="IPR002156">
    <property type="entry name" value="RNaseH_domain"/>
</dbReference>
<evidence type="ECO:0000313" key="2">
    <source>
        <dbReference type="EMBL" id="KAK4279860.1"/>
    </source>
</evidence>
<dbReference type="PANTHER" id="PTHR47723:SF19">
    <property type="entry name" value="POLYNUCLEOTIDYL TRANSFERASE, RIBONUCLEASE H-LIKE SUPERFAMILY PROTEIN"/>
    <property type="match status" value="1"/>
</dbReference>
<dbReference type="AlphaFoldDB" id="A0AAE1TDK9"/>
<dbReference type="EMBL" id="JAWXYG010000002">
    <property type="protein sequence ID" value="KAK4279860.1"/>
    <property type="molecule type" value="Genomic_DNA"/>
</dbReference>
<dbReference type="InterPro" id="IPR012337">
    <property type="entry name" value="RNaseH-like_sf"/>
</dbReference>
<dbReference type="Pfam" id="PF13456">
    <property type="entry name" value="RVT_3"/>
    <property type="match status" value="1"/>
</dbReference>
<dbReference type="Proteomes" id="UP001293593">
    <property type="component" value="Unassembled WGS sequence"/>
</dbReference>
<evidence type="ECO:0000313" key="3">
    <source>
        <dbReference type="Proteomes" id="UP001293593"/>
    </source>
</evidence>
<dbReference type="SUPFAM" id="SSF53098">
    <property type="entry name" value="Ribonuclease H-like"/>
    <property type="match status" value="1"/>
</dbReference>
<reference evidence="2" key="1">
    <citation type="submission" date="2023-10" db="EMBL/GenBank/DDBJ databases">
        <title>Chromosome-level genome of the transformable northern wattle, Acacia crassicarpa.</title>
        <authorList>
            <person name="Massaro I."/>
            <person name="Sinha N.R."/>
            <person name="Poethig S."/>
            <person name="Leichty A.R."/>
        </authorList>
    </citation>
    <scope>NUCLEOTIDE SEQUENCE</scope>
    <source>
        <strain evidence="2">Acra3RX</strain>
        <tissue evidence="2">Leaf</tissue>
    </source>
</reference>
<dbReference type="GO" id="GO:0003676">
    <property type="term" value="F:nucleic acid binding"/>
    <property type="evidence" value="ECO:0007669"/>
    <property type="project" value="InterPro"/>
</dbReference>
<dbReference type="InterPro" id="IPR036397">
    <property type="entry name" value="RNaseH_sf"/>
</dbReference>
<dbReference type="PANTHER" id="PTHR47723">
    <property type="entry name" value="OS05G0353850 PROTEIN"/>
    <property type="match status" value="1"/>
</dbReference>
<comment type="caution">
    <text evidence="2">The sequence shown here is derived from an EMBL/GenBank/DDBJ whole genome shotgun (WGS) entry which is preliminary data.</text>
</comment>
<evidence type="ECO:0000259" key="1">
    <source>
        <dbReference type="Pfam" id="PF13456"/>
    </source>
</evidence>
<accession>A0AAE1TDK9</accession>